<dbReference type="PANTHER" id="PTHR42779">
    <property type="entry name" value="PROTEIN YNJB"/>
    <property type="match status" value="1"/>
</dbReference>
<organism evidence="1 2">
    <name type="scientific">Candidatus Segetimicrobium genomatis</name>
    <dbReference type="NCBI Taxonomy" id="2569760"/>
    <lineage>
        <taxon>Bacteria</taxon>
        <taxon>Bacillati</taxon>
        <taxon>Candidatus Sysuimicrobiota</taxon>
        <taxon>Candidatus Sysuimicrobiia</taxon>
        <taxon>Candidatus Sysuimicrobiales</taxon>
        <taxon>Candidatus Segetimicrobiaceae</taxon>
        <taxon>Candidatus Segetimicrobium</taxon>
    </lineage>
</organism>
<dbReference type="PANTHER" id="PTHR42779:SF1">
    <property type="entry name" value="PROTEIN YNJB"/>
    <property type="match status" value="1"/>
</dbReference>
<dbReference type="EMBL" id="VBAN01000424">
    <property type="protein sequence ID" value="TMI78371.1"/>
    <property type="molecule type" value="Genomic_DNA"/>
</dbReference>
<dbReference type="SUPFAM" id="SSF53850">
    <property type="entry name" value="Periplasmic binding protein-like II"/>
    <property type="match status" value="1"/>
</dbReference>
<evidence type="ECO:0000313" key="2">
    <source>
        <dbReference type="Proteomes" id="UP000318093"/>
    </source>
</evidence>
<dbReference type="Gene3D" id="3.40.190.10">
    <property type="entry name" value="Periplasmic binding protein-like II"/>
    <property type="match status" value="2"/>
</dbReference>
<dbReference type="Proteomes" id="UP000318093">
    <property type="component" value="Unassembled WGS sequence"/>
</dbReference>
<name>A0A537J482_9BACT</name>
<gene>
    <name evidence="1" type="ORF">E6H03_12185</name>
</gene>
<sequence length="394" mass="43282">MCNAVSHSGGGVMGKMIGSYRVLAAALVAGAVCLTGLNGGTPARAADTVTLNLYISGDTNIFDLWKKGFLPAFSKRYPKYKFNMVELLHGNGNDGIYDKILAAKRAGRSVDVDLWEAEPGFMDQGIAEGLWVKLSPSLVPNIAKVPARTLEAADYYGMPYRGSSVVIGYNGQFIKNPPQTFDDLVAWIKANPGKFTYCDPNTCGSGQAFVTAAIYRYTSPDKFAGKAYDAKEEAAWAPGWKLLKDLQPMMYNNGFHPNGNVAVLQLIAQQNIWMASVWSDMGLDWYSRGQLPKTMKFIQITPPLMGDDSRVMVPAGSAHLEGALTLLNWLLTPEAQTMAIDMVAAYPGIDWKYMPESVRQRFKDVAKAYAPWPNPKYLADIKRLWHEQVVGGAQ</sequence>
<protein>
    <submittedName>
        <fullName evidence="1">Extracellular solute-binding protein</fullName>
    </submittedName>
</protein>
<accession>A0A537J482</accession>
<dbReference type="InterPro" id="IPR006059">
    <property type="entry name" value="SBP"/>
</dbReference>
<reference evidence="1 2" key="1">
    <citation type="journal article" date="2019" name="Nat. Microbiol.">
        <title>Mediterranean grassland soil C-N compound turnover is dependent on rainfall and depth, and is mediated by genomically divergent microorganisms.</title>
        <authorList>
            <person name="Diamond S."/>
            <person name="Andeer P.F."/>
            <person name="Li Z."/>
            <person name="Crits-Christoph A."/>
            <person name="Burstein D."/>
            <person name="Anantharaman K."/>
            <person name="Lane K.R."/>
            <person name="Thomas B.C."/>
            <person name="Pan C."/>
            <person name="Northen T.R."/>
            <person name="Banfield J.F."/>
        </authorList>
    </citation>
    <scope>NUCLEOTIDE SEQUENCE [LARGE SCALE GENOMIC DNA]</scope>
    <source>
        <strain evidence="1">NP_6</strain>
    </source>
</reference>
<evidence type="ECO:0000313" key="1">
    <source>
        <dbReference type="EMBL" id="TMI78371.1"/>
    </source>
</evidence>
<dbReference type="Pfam" id="PF13416">
    <property type="entry name" value="SBP_bac_8"/>
    <property type="match status" value="1"/>
</dbReference>
<dbReference type="AlphaFoldDB" id="A0A537J482"/>
<comment type="caution">
    <text evidence="1">The sequence shown here is derived from an EMBL/GenBank/DDBJ whole genome shotgun (WGS) entry which is preliminary data.</text>
</comment>
<proteinExistence type="predicted"/>